<keyword evidence="2 10" id="KW-0639">Primosome</keyword>
<dbReference type="GO" id="GO:1990077">
    <property type="term" value="C:primosome complex"/>
    <property type="evidence" value="ECO:0007669"/>
    <property type="project" value="UniProtKB-KW"/>
</dbReference>
<dbReference type="HAMAP" id="MF_00007">
    <property type="entry name" value="DNA_primase_DnaG_arc"/>
    <property type="match status" value="1"/>
</dbReference>
<comment type="function">
    <text evidence="10">RNA polymerase that catalyzes the synthesis of short RNA molecules used as primers for DNA polymerase during DNA replication. Also part of the exosome, which is a complex involved in RNA degradation. Acts as a poly(A)-binding protein that enhances the interaction between heteropolymeric, adenine-rich transcripts and the exosome.</text>
</comment>
<evidence type="ECO:0000256" key="4">
    <source>
        <dbReference type="ARBA" id="ARBA00022695"/>
    </source>
</evidence>
<name>A0A7J3XYT5_9CREN</name>
<keyword evidence="9 10" id="KW-0804">Transcription</keyword>
<dbReference type="SMART" id="SM00493">
    <property type="entry name" value="TOPRIM"/>
    <property type="match status" value="1"/>
</dbReference>
<dbReference type="PROSITE" id="PS50880">
    <property type="entry name" value="TOPRIM"/>
    <property type="match status" value="1"/>
</dbReference>
<feature type="coiled-coil region" evidence="11">
    <location>
        <begin position="253"/>
        <end position="298"/>
    </location>
</feature>
<evidence type="ECO:0000313" key="13">
    <source>
        <dbReference type="EMBL" id="HHP67847.1"/>
    </source>
</evidence>
<protein>
    <recommendedName>
        <fullName evidence="10">DNA primase DnaG</fullName>
        <ecNumber evidence="10">2.7.7.101</ecNumber>
    </recommendedName>
</protein>
<dbReference type="InterPro" id="IPR050219">
    <property type="entry name" value="DnaG_primase"/>
</dbReference>
<dbReference type="InterPro" id="IPR034154">
    <property type="entry name" value="TOPRIM_DnaG/twinkle"/>
</dbReference>
<evidence type="ECO:0000256" key="10">
    <source>
        <dbReference type="HAMAP-Rule" id="MF_00007"/>
    </source>
</evidence>
<dbReference type="NCBIfam" id="NF003108">
    <property type="entry name" value="PRK04031.1-1"/>
    <property type="match status" value="1"/>
</dbReference>
<evidence type="ECO:0000259" key="12">
    <source>
        <dbReference type="PROSITE" id="PS50880"/>
    </source>
</evidence>
<evidence type="ECO:0000256" key="8">
    <source>
        <dbReference type="ARBA" id="ARBA00022842"/>
    </source>
</evidence>
<dbReference type="GO" id="GO:0046872">
    <property type="term" value="F:metal ion binding"/>
    <property type="evidence" value="ECO:0007669"/>
    <property type="project" value="UniProtKB-KW"/>
</dbReference>
<dbReference type="GO" id="GO:0005737">
    <property type="term" value="C:cytoplasm"/>
    <property type="evidence" value="ECO:0007669"/>
    <property type="project" value="TreeGrafter"/>
</dbReference>
<keyword evidence="7 10" id="KW-0271">Exosome</keyword>
<comment type="similarity">
    <text evidence="10">Belongs to the archaeal DnaG primase family.</text>
</comment>
<comment type="caution">
    <text evidence="13">The sequence shown here is derived from an EMBL/GenBank/DDBJ whole genome shotgun (WGS) entry which is preliminary data.</text>
</comment>
<evidence type="ECO:0000256" key="3">
    <source>
        <dbReference type="ARBA" id="ARBA00022679"/>
    </source>
</evidence>
<evidence type="ECO:0000256" key="1">
    <source>
        <dbReference type="ARBA" id="ARBA00022478"/>
    </source>
</evidence>
<dbReference type="EMBL" id="DRYK01000048">
    <property type="protein sequence ID" value="HHP67847.1"/>
    <property type="molecule type" value="Genomic_DNA"/>
</dbReference>
<comment type="catalytic activity">
    <reaction evidence="10">
        <text>ssDNA + n NTP = ssDNA/pppN(pN)n-1 hybrid + (n-1) diphosphate.</text>
        <dbReference type="EC" id="2.7.7.101"/>
    </reaction>
</comment>
<keyword evidence="8" id="KW-0460">Magnesium</keyword>
<dbReference type="GO" id="GO:0000178">
    <property type="term" value="C:exosome (RNase complex)"/>
    <property type="evidence" value="ECO:0007669"/>
    <property type="project" value="UniProtKB-KW"/>
</dbReference>
<evidence type="ECO:0000256" key="11">
    <source>
        <dbReference type="SAM" id="Coils"/>
    </source>
</evidence>
<keyword evidence="11" id="KW-0175">Coiled coil</keyword>
<evidence type="ECO:0000256" key="2">
    <source>
        <dbReference type="ARBA" id="ARBA00022515"/>
    </source>
</evidence>
<dbReference type="InterPro" id="IPR006171">
    <property type="entry name" value="TOPRIM_dom"/>
</dbReference>
<dbReference type="CDD" id="cd01029">
    <property type="entry name" value="TOPRIM_primases"/>
    <property type="match status" value="1"/>
</dbReference>
<dbReference type="GO" id="GO:0008143">
    <property type="term" value="F:poly(A) binding"/>
    <property type="evidence" value="ECO:0007669"/>
    <property type="project" value="InterPro"/>
</dbReference>
<accession>A0A7J3XYT5</accession>
<organism evidence="13">
    <name type="scientific">Thermogladius calderae</name>
    <dbReference type="NCBI Taxonomy" id="1200300"/>
    <lineage>
        <taxon>Archaea</taxon>
        <taxon>Thermoproteota</taxon>
        <taxon>Thermoprotei</taxon>
        <taxon>Desulfurococcales</taxon>
        <taxon>Desulfurococcaceae</taxon>
        <taxon>Thermogladius</taxon>
    </lineage>
</organism>
<dbReference type="Pfam" id="PF13662">
    <property type="entry name" value="Toprim_4"/>
    <property type="match status" value="1"/>
</dbReference>
<evidence type="ECO:0000256" key="9">
    <source>
        <dbReference type="ARBA" id="ARBA00023163"/>
    </source>
</evidence>
<keyword evidence="3 10" id="KW-0808">Transferase</keyword>
<dbReference type="Gene3D" id="3.40.1360.10">
    <property type="match status" value="1"/>
</dbReference>
<dbReference type="EC" id="2.7.7.101" evidence="10"/>
<reference evidence="13" key="1">
    <citation type="journal article" date="2020" name="mSystems">
        <title>Genome- and Community-Level Interaction Insights into Carbon Utilization and Element Cycling Functions of Hydrothermarchaeota in Hydrothermal Sediment.</title>
        <authorList>
            <person name="Zhou Z."/>
            <person name="Liu Y."/>
            <person name="Xu W."/>
            <person name="Pan J."/>
            <person name="Luo Z.H."/>
            <person name="Li M."/>
        </authorList>
    </citation>
    <scope>NUCLEOTIDE SEQUENCE [LARGE SCALE GENOMIC DNA]</scope>
    <source>
        <strain evidence="13">SpSt-110</strain>
    </source>
</reference>
<dbReference type="InterPro" id="IPR020607">
    <property type="entry name" value="Primase_DnaG_arc"/>
</dbReference>
<dbReference type="SUPFAM" id="SSF56731">
    <property type="entry name" value="DNA primase core"/>
    <property type="match status" value="1"/>
</dbReference>
<keyword evidence="4 10" id="KW-0548">Nucleotidyltransferase</keyword>
<dbReference type="PANTHER" id="PTHR30313:SF2">
    <property type="entry name" value="DNA PRIMASE"/>
    <property type="match status" value="1"/>
</dbReference>
<keyword evidence="5 10" id="KW-0235">DNA replication</keyword>
<evidence type="ECO:0000256" key="6">
    <source>
        <dbReference type="ARBA" id="ARBA00022723"/>
    </source>
</evidence>
<keyword evidence="1 10" id="KW-0240">DNA-directed RNA polymerase</keyword>
<gene>
    <name evidence="10" type="primary">dnaG</name>
    <name evidence="13" type="ORF">ENM60_03545</name>
</gene>
<sequence length="398" mass="44306">MSKYLIRARIHVDGTVEKHDIIGALFGQTEGLFGEQFDLKVLQDKGRVGRIIVNTKVQGSKTVGEIQIPSNLDRVETALLAAMIESVDRVGPYDAKLEVVEIVDLRIEKIKKIMDRAVEILKKWSKEKSPDLKEIIQDIQELLKLPEPISYGKEELPAGPDVDKSDTIIIVEGRADVINLLRYGIKNAIAIGGARKIPETVRELSKKKKTIVFVDGDHVGELILKELLKNIKVDLIASAPPGKEVEELTGKEIEEALNKAVDYKTYLENLVKEGSKDAQQLLQAQEKARGEVEETRREEIALPAGIVEDIKSLLGTLEAILYDSNWGKIKRIPTRDLVDELSKLPENNVNAVVFDGIVTQRLLDKAAEKNVKIVVGAKVGKITFKPPEILVLTFSEFM</sequence>
<evidence type="ECO:0000256" key="7">
    <source>
        <dbReference type="ARBA" id="ARBA00022835"/>
    </source>
</evidence>
<dbReference type="PANTHER" id="PTHR30313">
    <property type="entry name" value="DNA PRIMASE"/>
    <property type="match status" value="1"/>
</dbReference>
<dbReference type="GO" id="GO:0006269">
    <property type="term" value="P:DNA replication, synthesis of primer"/>
    <property type="evidence" value="ECO:0007669"/>
    <property type="project" value="UniProtKB-UniRule"/>
</dbReference>
<keyword evidence="6" id="KW-0479">Metal-binding</keyword>
<dbReference type="AlphaFoldDB" id="A0A7J3XYT5"/>
<dbReference type="GO" id="GO:0000428">
    <property type="term" value="C:DNA-directed RNA polymerase complex"/>
    <property type="evidence" value="ECO:0007669"/>
    <property type="project" value="UniProtKB-KW"/>
</dbReference>
<evidence type="ECO:0000256" key="5">
    <source>
        <dbReference type="ARBA" id="ARBA00022705"/>
    </source>
</evidence>
<feature type="domain" description="Toprim" evidence="12">
    <location>
        <begin position="166"/>
        <end position="241"/>
    </location>
</feature>
<proteinExistence type="inferred from homology"/>
<comment type="subunit">
    <text evidence="10">Forms a ternary complex with MCM helicase and DNA. Component of the archaeal exosome complex.</text>
</comment>
<dbReference type="GO" id="GO:0003899">
    <property type="term" value="F:DNA-directed RNA polymerase activity"/>
    <property type="evidence" value="ECO:0007669"/>
    <property type="project" value="UniProtKB-UniRule"/>
</dbReference>